<proteinExistence type="predicted"/>
<dbReference type="AlphaFoldDB" id="A0A9P4JDT4"/>
<keyword evidence="2" id="KW-1185">Reference proteome</keyword>
<name>A0A9P4JDT4_9PEZI</name>
<evidence type="ECO:0000313" key="1">
    <source>
        <dbReference type="EMBL" id="KAF2157780.1"/>
    </source>
</evidence>
<dbReference type="Proteomes" id="UP000799439">
    <property type="component" value="Unassembled WGS sequence"/>
</dbReference>
<accession>A0A9P4JDT4</accession>
<dbReference type="EMBL" id="ML996081">
    <property type="protein sequence ID" value="KAF2157780.1"/>
    <property type="molecule type" value="Genomic_DNA"/>
</dbReference>
<gene>
    <name evidence="1" type="ORF">K461DRAFT_24274</name>
</gene>
<evidence type="ECO:0000313" key="2">
    <source>
        <dbReference type="Proteomes" id="UP000799439"/>
    </source>
</evidence>
<protein>
    <submittedName>
        <fullName evidence="1">Uncharacterized protein</fullName>
    </submittedName>
</protein>
<comment type="caution">
    <text evidence="1">The sequence shown here is derived from an EMBL/GenBank/DDBJ whole genome shotgun (WGS) entry which is preliminary data.</text>
</comment>
<organism evidence="1 2">
    <name type="scientific">Myriangium duriaei CBS 260.36</name>
    <dbReference type="NCBI Taxonomy" id="1168546"/>
    <lineage>
        <taxon>Eukaryota</taxon>
        <taxon>Fungi</taxon>
        <taxon>Dikarya</taxon>
        <taxon>Ascomycota</taxon>
        <taxon>Pezizomycotina</taxon>
        <taxon>Dothideomycetes</taxon>
        <taxon>Dothideomycetidae</taxon>
        <taxon>Myriangiales</taxon>
        <taxon>Myriangiaceae</taxon>
        <taxon>Myriangium</taxon>
    </lineage>
</organism>
<sequence length="139" mass="15741">MAQSGHKASKQRSDRRRWAGFRLLLRVSTRTVQGARLRFFGGGVGVGGSAWAKARPTRWFISAENDVVLMPARVMMTMDMIMATRRRATLSKSSRAGEGQTTRLRIEGRPCSPHYTSWRWGEPARDLVYSATMHDERSL</sequence>
<reference evidence="1" key="1">
    <citation type="journal article" date="2020" name="Stud. Mycol.">
        <title>101 Dothideomycetes genomes: a test case for predicting lifestyles and emergence of pathogens.</title>
        <authorList>
            <person name="Haridas S."/>
            <person name="Albert R."/>
            <person name="Binder M."/>
            <person name="Bloem J."/>
            <person name="Labutti K."/>
            <person name="Salamov A."/>
            <person name="Andreopoulos B."/>
            <person name="Baker S."/>
            <person name="Barry K."/>
            <person name="Bills G."/>
            <person name="Bluhm B."/>
            <person name="Cannon C."/>
            <person name="Castanera R."/>
            <person name="Culley D."/>
            <person name="Daum C."/>
            <person name="Ezra D."/>
            <person name="Gonzalez J."/>
            <person name="Henrissat B."/>
            <person name="Kuo A."/>
            <person name="Liang C."/>
            <person name="Lipzen A."/>
            <person name="Lutzoni F."/>
            <person name="Magnuson J."/>
            <person name="Mondo S."/>
            <person name="Nolan M."/>
            <person name="Ohm R."/>
            <person name="Pangilinan J."/>
            <person name="Park H.-J."/>
            <person name="Ramirez L."/>
            <person name="Alfaro M."/>
            <person name="Sun H."/>
            <person name="Tritt A."/>
            <person name="Yoshinaga Y."/>
            <person name="Zwiers L.-H."/>
            <person name="Turgeon B."/>
            <person name="Goodwin S."/>
            <person name="Spatafora J."/>
            <person name="Crous P."/>
            <person name="Grigoriev I."/>
        </authorList>
    </citation>
    <scope>NUCLEOTIDE SEQUENCE</scope>
    <source>
        <strain evidence="1">CBS 260.36</strain>
    </source>
</reference>